<evidence type="ECO:0000313" key="7">
    <source>
        <dbReference type="EMBL" id="AKG75029.1"/>
    </source>
</evidence>
<dbReference type="CDD" id="cd01392">
    <property type="entry name" value="HTH_LacI"/>
    <property type="match status" value="1"/>
</dbReference>
<dbReference type="OrthoDB" id="1639518at2"/>
<evidence type="ECO:0000256" key="3">
    <source>
        <dbReference type="ARBA" id="ARBA00023125"/>
    </source>
</evidence>
<dbReference type="Proteomes" id="UP000183090">
    <property type="component" value="Unassembled WGS sequence"/>
</dbReference>
<proteinExistence type="predicted"/>
<dbReference type="GO" id="GO:0000976">
    <property type="term" value="F:transcription cis-regulatory region binding"/>
    <property type="evidence" value="ECO:0007669"/>
    <property type="project" value="TreeGrafter"/>
</dbReference>
<feature type="domain" description="HTH cro/C1-type" evidence="6">
    <location>
        <begin position="2"/>
        <end position="29"/>
    </location>
</feature>
<evidence type="ECO:0000259" key="6">
    <source>
        <dbReference type="PROSITE" id="PS50943"/>
    </source>
</evidence>
<keyword evidence="2" id="KW-0805">Transcription regulation</keyword>
<dbReference type="PRINTS" id="PR00036">
    <property type="entry name" value="HTHLACI"/>
</dbReference>
<dbReference type="AlphaFoldDB" id="A0A0F7HPD6"/>
<feature type="domain" description="HTH lacI-type" evidence="5">
    <location>
        <begin position="4"/>
        <end position="59"/>
    </location>
</feature>
<dbReference type="SUPFAM" id="SSF47413">
    <property type="entry name" value="lambda repressor-like DNA-binding domains"/>
    <property type="match status" value="1"/>
</dbReference>
<dbReference type="RefSeq" id="WP_046791206.1">
    <property type="nucleotide sequence ID" value="NZ_CP011366.1"/>
</dbReference>
<accession>A0A0F7HPD6</accession>
<protein>
    <submittedName>
        <fullName evidence="8">Transcriptional regulator, LacI family</fullName>
    </submittedName>
</protein>
<evidence type="ECO:0000256" key="2">
    <source>
        <dbReference type="ARBA" id="ARBA00023015"/>
    </source>
</evidence>
<organism evidence="8 10">
    <name type="scientific">Salinicoccus halodurans</name>
    <dbReference type="NCBI Taxonomy" id="407035"/>
    <lineage>
        <taxon>Bacteria</taxon>
        <taxon>Bacillati</taxon>
        <taxon>Bacillota</taxon>
        <taxon>Bacilli</taxon>
        <taxon>Bacillales</taxon>
        <taxon>Staphylococcaceae</taxon>
        <taxon>Salinicoccus</taxon>
    </lineage>
</organism>
<dbReference type="Pfam" id="PF00356">
    <property type="entry name" value="LacI"/>
    <property type="match status" value="1"/>
</dbReference>
<dbReference type="InterPro" id="IPR010982">
    <property type="entry name" value="Lambda_DNA-bd_dom_sf"/>
</dbReference>
<dbReference type="PANTHER" id="PTHR30146:SF148">
    <property type="entry name" value="HTH-TYPE TRANSCRIPTIONAL REPRESSOR PURR-RELATED"/>
    <property type="match status" value="1"/>
</dbReference>
<keyword evidence="9" id="KW-1185">Reference proteome</keyword>
<name>A0A0F7HPD6_9STAP</name>
<reference evidence="9" key="2">
    <citation type="submission" date="2015-04" db="EMBL/GenBank/DDBJ databases">
        <title>Complete genome sequence of Salinicoccus halodurans strain H3B36, isolated from the Qaidam basin of China.</title>
        <authorList>
            <person name="Ma Y."/>
            <person name="Jiang K."/>
            <person name="Xue Y."/>
        </authorList>
    </citation>
    <scope>NUCLEOTIDE SEQUENCE [LARGE SCALE GENOMIC DNA]</scope>
    <source>
        <strain evidence="9">H3B36</strain>
    </source>
</reference>
<keyword evidence="3" id="KW-0238">DNA-binding</keyword>
<dbReference type="InterPro" id="IPR028082">
    <property type="entry name" value="Peripla_BP_I"/>
</dbReference>
<evidence type="ECO:0000259" key="5">
    <source>
        <dbReference type="PROSITE" id="PS50932"/>
    </source>
</evidence>
<evidence type="ECO:0000313" key="8">
    <source>
        <dbReference type="EMBL" id="SFK64828.1"/>
    </source>
</evidence>
<dbReference type="SMART" id="SM00354">
    <property type="entry name" value="HTH_LACI"/>
    <property type="match status" value="1"/>
</dbReference>
<gene>
    <name evidence="7" type="ORF">AAT16_13045</name>
    <name evidence="8" type="ORF">SAMN05216235_0864</name>
</gene>
<reference evidence="7 9" key="1">
    <citation type="journal article" date="2015" name="Int. J. Syst. Evol. Microbiol.">
        <title>Complete genome sequence of Salinicoccus halodurans H3B36, isolated from the Qaidam Basin in China.</title>
        <authorList>
            <person name="Jiang K."/>
            <person name="Xue Y."/>
            <person name="Ma Y."/>
        </authorList>
    </citation>
    <scope>NUCLEOTIDE SEQUENCE [LARGE SCALE GENOMIC DNA]</scope>
    <source>
        <strain evidence="7 9">H3B36</strain>
    </source>
</reference>
<evidence type="ECO:0000256" key="1">
    <source>
        <dbReference type="ARBA" id="ARBA00022491"/>
    </source>
</evidence>
<dbReference type="InterPro" id="IPR025997">
    <property type="entry name" value="SBP_2_dom"/>
</dbReference>
<evidence type="ECO:0000313" key="10">
    <source>
        <dbReference type="Proteomes" id="UP000183090"/>
    </source>
</evidence>
<dbReference type="PROSITE" id="PS00356">
    <property type="entry name" value="HTH_LACI_1"/>
    <property type="match status" value="1"/>
</dbReference>
<dbReference type="EMBL" id="FOTB01000002">
    <property type="protein sequence ID" value="SFK64828.1"/>
    <property type="molecule type" value="Genomic_DNA"/>
</dbReference>
<dbReference type="Pfam" id="PF13407">
    <property type="entry name" value="Peripla_BP_4"/>
    <property type="match status" value="1"/>
</dbReference>
<evidence type="ECO:0000313" key="9">
    <source>
        <dbReference type="Proteomes" id="UP000034029"/>
    </source>
</evidence>
<dbReference type="PROSITE" id="PS50943">
    <property type="entry name" value="HTH_CROC1"/>
    <property type="match status" value="1"/>
</dbReference>
<dbReference type="InterPro" id="IPR001387">
    <property type="entry name" value="Cro/C1-type_HTH"/>
</dbReference>
<dbReference type="PROSITE" id="PS50932">
    <property type="entry name" value="HTH_LACI_2"/>
    <property type="match status" value="1"/>
</dbReference>
<dbReference type="SUPFAM" id="SSF53822">
    <property type="entry name" value="Periplasmic binding protein-like I"/>
    <property type="match status" value="1"/>
</dbReference>
<reference evidence="8 10" key="3">
    <citation type="submission" date="2016-10" db="EMBL/GenBank/DDBJ databases">
        <authorList>
            <person name="Varghese N."/>
            <person name="Submissions S."/>
        </authorList>
    </citation>
    <scope>NUCLEOTIDE SEQUENCE [LARGE SCALE GENOMIC DNA]</scope>
    <source>
        <strain evidence="8 10">CGMCC 1.6501</strain>
    </source>
</reference>
<dbReference type="EMBL" id="CP011366">
    <property type="protein sequence ID" value="AKG75029.1"/>
    <property type="molecule type" value="Genomic_DNA"/>
</dbReference>
<keyword evidence="4" id="KW-0804">Transcription</keyword>
<evidence type="ECO:0000256" key="4">
    <source>
        <dbReference type="ARBA" id="ARBA00023163"/>
    </source>
</evidence>
<sequence length="321" mass="36379">MKRITIKDVAERSGVSVSTVSQYLNGRYNYMGEDTRNRIKEAVVELGYRPNFMARNLKNRSTKTVGIIVSNILHHFAVSLTRKIEDYCDENNYNLIICNADDDPGKEEKYINSLIEKQVDGMIIMPTTANDALYKSLANQNFPVVFVDRFMEHVDIPSFKLDNHHAVGMAFGHLQNKKIENLYYVGTSDEMDITPRVERLARFMKLAPGQKAITGENDALYSRIEAEFKNEGSNGIILANDFALMAFLEFANKMDLDLEKNHLIAIDDVPLADVYRPRISTIAQPVEEIAKNAYLALMEKVEGGAEPDKLVNSYKGKLIER</sequence>
<dbReference type="Gene3D" id="3.40.50.2300">
    <property type="match status" value="2"/>
</dbReference>
<dbReference type="Gene3D" id="1.10.260.40">
    <property type="entry name" value="lambda repressor-like DNA-binding domains"/>
    <property type="match status" value="1"/>
</dbReference>
<dbReference type="GO" id="GO:0003700">
    <property type="term" value="F:DNA-binding transcription factor activity"/>
    <property type="evidence" value="ECO:0007669"/>
    <property type="project" value="TreeGrafter"/>
</dbReference>
<dbReference type="InterPro" id="IPR000843">
    <property type="entry name" value="HTH_LacI"/>
</dbReference>
<dbReference type="Proteomes" id="UP000034029">
    <property type="component" value="Chromosome"/>
</dbReference>
<keyword evidence="1" id="KW-0678">Repressor</keyword>
<dbReference type="KEGG" id="shv:AAT16_13045"/>
<dbReference type="PANTHER" id="PTHR30146">
    <property type="entry name" value="LACI-RELATED TRANSCRIPTIONAL REPRESSOR"/>
    <property type="match status" value="1"/>
</dbReference>